<dbReference type="Pfam" id="PF00441">
    <property type="entry name" value="Acyl-CoA_dh_1"/>
    <property type="match status" value="1"/>
</dbReference>
<feature type="domain" description="Acyl-CoA dehydrogenase/oxidase N-terminal" evidence="8">
    <location>
        <begin position="38"/>
        <end position="154"/>
    </location>
</feature>
<protein>
    <submittedName>
        <fullName evidence="10">Acyl-CoA dehydrogenase</fullName>
    </submittedName>
</protein>
<evidence type="ECO:0000313" key="11">
    <source>
        <dbReference type="Proteomes" id="UP000298133"/>
    </source>
</evidence>
<dbReference type="SUPFAM" id="SSF56645">
    <property type="entry name" value="Acyl-CoA dehydrogenase NM domain-like"/>
    <property type="match status" value="1"/>
</dbReference>
<dbReference type="GO" id="GO:0016627">
    <property type="term" value="F:oxidoreductase activity, acting on the CH-CH group of donors"/>
    <property type="evidence" value="ECO:0007669"/>
    <property type="project" value="InterPro"/>
</dbReference>
<feature type="domain" description="Acyl-CoA dehydrogenase/oxidase C-terminal" evidence="6">
    <location>
        <begin position="281"/>
        <end position="446"/>
    </location>
</feature>
<gene>
    <name evidence="10" type="ORF">E3W66_00975</name>
</gene>
<evidence type="ECO:0000259" key="7">
    <source>
        <dbReference type="Pfam" id="PF02770"/>
    </source>
</evidence>
<dbReference type="PANTHER" id="PTHR42803:SF3">
    <property type="entry name" value="ACYL-COA DEHYDROGENASE-RELATED"/>
    <property type="match status" value="1"/>
</dbReference>
<comment type="caution">
    <text evidence="10">The sequence shown here is derived from an EMBL/GenBank/DDBJ whole genome shotgun (WGS) entry which is preliminary data.</text>
</comment>
<name>A0A4Y8ULD9_9GAMM</name>
<dbReference type="PANTHER" id="PTHR42803">
    <property type="entry name" value="ACYL-COA DEHYDROGENASE"/>
    <property type="match status" value="1"/>
</dbReference>
<dbReference type="InterPro" id="IPR052166">
    <property type="entry name" value="Diverse_Acyl-CoA_DH"/>
</dbReference>
<dbReference type="EMBL" id="SPIA01000001">
    <property type="protein sequence ID" value="TFH68564.1"/>
    <property type="molecule type" value="Genomic_DNA"/>
</dbReference>
<keyword evidence="3 5" id="KW-0285">Flavoprotein</keyword>
<dbReference type="AlphaFoldDB" id="A0A4Y8ULD9"/>
<dbReference type="Pfam" id="PF02771">
    <property type="entry name" value="Acyl-CoA_dh_N"/>
    <property type="match status" value="1"/>
</dbReference>
<dbReference type="InterPro" id="IPR046373">
    <property type="entry name" value="Acyl-CoA_Oxase/DH_mid-dom_sf"/>
</dbReference>
<keyword evidence="4 5" id="KW-0274">FAD</keyword>
<feature type="domain" description="Acetyl-CoA dehydrogenase-like C-terminal" evidence="9">
    <location>
        <begin position="466"/>
        <end position="588"/>
    </location>
</feature>
<proteinExistence type="inferred from homology"/>
<accession>A0A4Y8ULD9</accession>
<dbReference type="InterPro" id="IPR037069">
    <property type="entry name" value="AcylCoA_DH/ox_N_sf"/>
</dbReference>
<evidence type="ECO:0000259" key="6">
    <source>
        <dbReference type="Pfam" id="PF00441"/>
    </source>
</evidence>
<keyword evidence="11" id="KW-1185">Reference proteome</keyword>
<evidence type="ECO:0000256" key="4">
    <source>
        <dbReference type="ARBA" id="ARBA00022827"/>
    </source>
</evidence>
<evidence type="ECO:0000259" key="8">
    <source>
        <dbReference type="Pfam" id="PF02771"/>
    </source>
</evidence>
<dbReference type="InterPro" id="IPR006091">
    <property type="entry name" value="Acyl-CoA_Oxase/DH_mid-dom"/>
</dbReference>
<dbReference type="Gene3D" id="1.20.140.10">
    <property type="entry name" value="Butyryl-CoA Dehydrogenase, subunit A, domain 3"/>
    <property type="match status" value="1"/>
</dbReference>
<dbReference type="SUPFAM" id="SSF47203">
    <property type="entry name" value="Acyl-CoA dehydrogenase C-terminal domain-like"/>
    <property type="match status" value="1"/>
</dbReference>
<evidence type="ECO:0000259" key="9">
    <source>
        <dbReference type="Pfam" id="PF12806"/>
    </source>
</evidence>
<dbReference type="Gene3D" id="2.40.110.10">
    <property type="entry name" value="Butyryl-CoA Dehydrogenase, subunit A, domain 2"/>
    <property type="match status" value="1"/>
</dbReference>
<sequence length="592" mass="65090">MPLLSMRDMHFLLFDLLNVESLTASGRYSDHSRETFEQALTTAEQIGTRYFLPHNAEADANEPTFDGERVHTLPAVKEAFHHFVEAGLLNASVSFEQGGMQLPATVAAACHAFTTAANTSTAAYPFLTIAAANLIEHFASDPLKQSYLPLLRDGRAAGTMALTEPNVGSSLADITTKAMVTEHDHYLISGGKMYISGGDQDITDNIVHLVLARVVGDDPGVKGISLFLVPKWELLEGDERRRNDVKLAGLLHKMGYRGTTSTVLNFGEQGDCRGYLIGERGRGLSYMFMMMNEARIGVGAGAAAMACRGFQESLEYARNRPQGRHPDDKQPGSKPVAIIEHADVKRMLLAQKCYAEGSMALILWANSLVDAIAICEQPDQRQQLTELLDLITPVAKSWPSKYGPEANSLAIQVLGGSGYIREYPVEQLYRDNRLNPIHEGTEGIQGIDLLGRKVWQAGGAGVRHLLAEIEQSAVAALQQPETAAWGEQLQHYAALWQQTLQSLAPLLQQQPRLGLANATLFLEATGHLMIGWLWLRQALAAQKLAEQEPHLAAGKLAACRFFYVWELPKLTQWCALLQSADDTTLTMQDEWF</sequence>
<organism evidence="10 11">
    <name type="scientific">Gammaproteobacteria bacterium LSUCC0057</name>
    <dbReference type="NCBI Taxonomy" id="2559237"/>
    <lineage>
        <taxon>Bacteria</taxon>
        <taxon>Pseudomonadati</taxon>
        <taxon>Pseudomonadota</taxon>
        <taxon>Gammaproteobacteria</taxon>
        <taxon>Cellvibrionales</taxon>
        <taxon>Porticoccaceae</taxon>
        <taxon>SAR92 clade</taxon>
    </lineage>
</organism>
<dbReference type="Pfam" id="PF12806">
    <property type="entry name" value="Acyl-CoA_dh_C"/>
    <property type="match status" value="1"/>
</dbReference>
<dbReference type="GO" id="GO:0050660">
    <property type="term" value="F:flavin adenine dinucleotide binding"/>
    <property type="evidence" value="ECO:0007669"/>
    <property type="project" value="InterPro"/>
</dbReference>
<dbReference type="InterPro" id="IPR009100">
    <property type="entry name" value="AcylCoA_DH/oxidase_NM_dom_sf"/>
</dbReference>
<evidence type="ECO:0000256" key="3">
    <source>
        <dbReference type="ARBA" id="ARBA00022630"/>
    </source>
</evidence>
<comment type="cofactor">
    <cofactor evidence="1 5">
        <name>FAD</name>
        <dbReference type="ChEBI" id="CHEBI:57692"/>
    </cofactor>
</comment>
<keyword evidence="5" id="KW-0560">Oxidoreductase</keyword>
<comment type="similarity">
    <text evidence="2 5">Belongs to the acyl-CoA dehydrogenase family.</text>
</comment>
<dbReference type="InterPro" id="IPR009075">
    <property type="entry name" value="AcylCo_DH/oxidase_C"/>
</dbReference>
<evidence type="ECO:0000256" key="2">
    <source>
        <dbReference type="ARBA" id="ARBA00009347"/>
    </source>
</evidence>
<dbReference type="InterPro" id="IPR013786">
    <property type="entry name" value="AcylCoA_DH/ox_N"/>
</dbReference>
<dbReference type="Gene3D" id="1.10.540.10">
    <property type="entry name" value="Acyl-CoA dehydrogenase/oxidase, N-terminal domain"/>
    <property type="match status" value="1"/>
</dbReference>
<evidence type="ECO:0000313" key="10">
    <source>
        <dbReference type="EMBL" id="TFH68564.1"/>
    </source>
</evidence>
<dbReference type="InterPro" id="IPR036250">
    <property type="entry name" value="AcylCo_DH-like_C"/>
</dbReference>
<reference evidence="10 11" key="1">
    <citation type="submission" date="2019-03" db="EMBL/GenBank/DDBJ databases">
        <title>Draft genome of Gammaproteobacteria bacterium LSUCC0057, a member of the SAR92 clade.</title>
        <authorList>
            <person name="Lanclos V.C."/>
            <person name="Doiron C."/>
            <person name="Henson M.W."/>
            <person name="Thrash J.C."/>
        </authorList>
    </citation>
    <scope>NUCLEOTIDE SEQUENCE [LARGE SCALE GENOMIC DNA]</scope>
    <source>
        <strain evidence="10 11">LSUCC0057</strain>
    </source>
</reference>
<feature type="domain" description="Acyl-CoA oxidase/dehydrogenase middle" evidence="7">
    <location>
        <begin position="160"/>
        <end position="266"/>
    </location>
</feature>
<dbReference type="Pfam" id="PF02770">
    <property type="entry name" value="Acyl-CoA_dh_M"/>
    <property type="match status" value="1"/>
</dbReference>
<dbReference type="InterPro" id="IPR025878">
    <property type="entry name" value="Acyl-CoA_dh-like_C_dom"/>
</dbReference>
<dbReference type="OrthoDB" id="9807883at2"/>
<dbReference type="Proteomes" id="UP000298133">
    <property type="component" value="Unassembled WGS sequence"/>
</dbReference>
<evidence type="ECO:0000256" key="5">
    <source>
        <dbReference type="RuleBase" id="RU362125"/>
    </source>
</evidence>
<evidence type="ECO:0000256" key="1">
    <source>
        <dbReference type="ARBA" id="ARBA00001974"/>
    </source>
</evidence>